<proteinExistence type="inferred from homology"/>
<dbReference type="InterPro" id="IPR004681">
    <property type="entry name" value="TRAP_DctM"/>
</dbReference>
<reference evidence="9 10" key="1">
    <citation type="submission" date="2021-10" db="EMBL/GenBank/DDBJ databases">
        <title>Alishewanella koreense sp. nov. isolated from seawater of southwestern coast in South Korea and the proposal for the reclassification of Rheinheimera perlucida and Rheinheimera tuosuensis as Arsukibacterium perlucida and Arsukibacterium tuosuensis.</title>
        <authorList>
            <person name="Kim K.H."/>
            <person name="Ruan W."/>
            <person name="Kim K.R."/>
            <person name="Baek J.H."/>
            <person name="Jeon C.O."/>
        </authorList>
    </citation>
    <scope>NUCLEOTIDE SEQUENCE [LARGE SCALE GENOMIC DNA]</scope>
    <source>
        <strain evidence="9 10">16-MA</strain>
    </source>
</reference>
<dbReference type="PANTHER" id="PTHR33362">
    <property type="entry name" value="SIALIC ACID TRAP TRANSPORTER PERMEASE PROTEIN SIAT-RELATED"/>
    <property type="match status" value="1"/>
</dbReference>
<evidence type="ECO:0000256" key="4">
    <source>
        <dbReference type="ARBA" id="ARBA00022692"/>
    </source>
</evidence>
<evidence type="ECO:0000256" key="1">
    <source>
        <dbReference type="ARBA" id="ARBA00004429"/>
    </source>
</evidence>
<dbReference type="EMBL" id="JAEINI020000020">
    <property type="protein sequence ID" value="MCB5228326.1"/>
    <property type="molecule type" value="Genomic_DNA"/>
</dbReference>
<dbReference type="RefSeq" id="WP_226752382.1">
    <property type="nucleotide sequence ID" value="NZ_JAEINI020000020.1"/>
</dbReference>
<name>A0ABS8C7Q0_9ALTE</name>
<comment type="subcellular location">
    <subcellularLocation>
        <location evidence="1 7">Cell inner membrane</location>
        <topology evidence="1 7">Multi-pass membrane protein</topology>
    </subcellularLocation>
</comment>
<evidence type="ECO:0000256" key="2">
    <source>
        <dbReference type="ARBA" id="ARBA00022475"/>
    </source>
</evidence>
<accession>A0ABS8C7Q0</accession>
<comment type="caution">
    <text evidence="9">The sequence shown here is derived from an EMBL/GenBank/DDBJ whole genome shotgun (WGS) entry which is preliminary data.</text>
</comment>
<dbReference type="PIRSF" id="PIRSF006066">
    <property type="entry name" value="HI0050"/>
    <property type="match status" value="1"/>
</dbReference>
<protein>
    <recommendedName>
        <fullName evidence="7">TRAP transporter large permease protein</fullName>
    </recommendedName>
</protein>
<dbReference type="Proteomes" id="UP000633814">
    <property type="component" value="Unassembled WGS sequence"/>
</dbReference>
<feature type="transmembrane region" description="Helical" evidence="7">
    <location>
        <begin position="370"/>
        <end position="390"/>
    </location>
</feature>
<keyword evidence="7" id="KW-0813">Transport</keyword>
<dbReference type="Pfam" id="PF06808">
    <property type="entry name" value="DctM"/>
    <property type="match status" value="1"/>
</dbReference>
<evidence type="ECO:0000259" key="8">
    <source>
        <dbReference type="Pfam" id="PF06808"/>
    </source>
</evidence>
<feature type="transmembrane region" description="Helical" evidence="7">
    <location>
        <begin position="218"/>
        <end position="240"/>
    </location>
</feature>
<evidence type="ECO:0000313" key="9">
    <source>
        <dbReference type="EMBL" id="MCB5228326.1"/>
    </source>
</evidence>
<sequence>MEMAIVVLLAVFFILLLFNVPISFCIGLATLATMLISIDFIPAVTTMAQRMASGINSFALLAIPFFVLSGLIMGRGGIAKRLIECAMALVGMLPGGLALVNVVSCMFFGAISGSAVAATSAIGSFMLPEMKKQGYDVNYSAAVTAAAATTGMLIPPSNILIVYAIASGGVSIAALFIAGYLPGFLLGLSLMIVCAGYAKLKGYPVGARLPLKLVVQKVAAAIPSLFMIILVIGGIVSGVFTATEAGAIAVVYSLALAVGIYREVKVSELAAILMKSAETTSIVLALIATSSAMSWILSYEQIPQTISAAMLTLSDNPLLILLMINLILLLVGAFMDMTPAVLIFTPIFLPVAVELGMSPLHFGIMMVLNLSIGLVSPPVGSVLFVSCAIAKTRLEAILRPLLPLYLAMFAVLMLVTYVPAISEWLPTQFGLLSADK</sequence>
<dbReference type="InterPro" id="IPR010656">
    <property type="entry name" value="DctM"/>
</dbReference>
<feature type="transmembrane region" description="Helical" evidence="7">
    <location>
        <begin position="106"/>
        <end position="127"/>
    </location>
</feature>
<feature type="transmembrane region" description="Helical" evidence="7">
    <location>
        <begin position="246"/>
        <end position="264"/>
    </location>
</feature>
<keyword evidence="4 7" id="KW-0812">Transmembrane</keyword>
<feature type="transmembrane region" description="Helical" evidence="7">
    <location>
        <begin position="402"/>
        <end position="422"/>
    </location>
</feature>
<feature type="domain" description="TRAP C4-dicarboxylate transport system permease DctM subunit" evidence="8">
    <location>
        <begin position="9"/>
        <end position="421"/>
    </location>
</feature>
<evidence type="ECO:0000256" key="3">
    <source>
        <dbReference type="ARBA" id="ARBA00022519"/>
    </source>
</evidence>
<dbReference type="PANTHER" id="PTHR33362:SF2">
    <property type="entry name" value="TRAP TRANSPORTER LARGE PERMEASE PROTEIN"/>
    <property type="match status" value="1"/>
</dbReference>
<comment type="function">
    <text evidence="7">Part of the tripartite ATP-independent periplasmic (TRAP) transport system.</text>
</comment>
<feature type="transmembrane region" description="Helical" evidence="7">
    <location>
        <begin position="55"/>
        <end position="74"/>
    </location>
</feature>
<evidence type="ECO:0000313" key="10">
    <source>
        <dbReference type="Proteomes" id="UP000633814"/>
    </source>
</evidence>
<keyword evidence="3 7" id="KW-0997">Cell inner membrane</keyword>
<keyword evidence="5 7" id="KW-1133">Transmembrane helix</keyword>
<keyword evidence="2" id="KW-1003">Cell membrane</keyword>
<comment type="similarity">
    <text evidence="7">Belongs to the TRAP transporter large permease family.</text>
</comment>
<organism evidence="9 10">
    <name type="scientific">Alishewanella maricola</name>
    <dbReference type="NCBI Taxonomy" id="2795740"/>
    <lineage>
        <taxon>Bacteria</taxon>
        <taxon>Pseudomonadati</taxon>
        <taxon>Pseudomonadota</taxon>
        <taxon>Gammaproteobacteria</taxon>
        <taxon>Alteromonadales</taxon>
        <taxon>Alteromonadaceae</taxon>
        <taxon>Alishewanella</taxon>
    </lineage>
</organism>
<comment type="subunit">
    <text evidence="7">The complex comprises the extracytoplasmic solute receptor protein and the two transmembrane proteins.</text>
</comment>
<evidence type="ECO:0000256" key="7">
    <source>
        <dbReference type="RuleBase" id="RU369079"/>
    </source>
</evidence>
<feature type="transmembrane region" description="Helical" evidence="7">
    <location>
        <begin position="317"/>
        <end position="334"/>
    </location>
</feature>
<comment type="caution">
    <text evidence="7">Lacks conserved residue(s) required for the propagation of feature annotation.</text>
</comment>
<feature type="transmembrane region" description="Helical" evidence="7">
    <location>
        <begin position="139"/>
        <end position="166"/>
    </location>
</feature>
<keyword evidence="6 7" id="KW-0472">Membrane</keyword>
<feature type="transmembrane region" description="Helical" evidence="7">
    <location>
        <begin position="276"/>
        <end position="297"/>
    </location>
</feature>
<keyword evidence="10" id="KW-1185">Reference proteome</keyword>
<evidence type="ECO:0000256" key="6">
    <source>
        <dbReference type="ARBA" id="ARBA00023136"/>
    </source>
</evidence>
<evidence type="ECO:0000256" key="5">
    <source>
        <dbReference type="ARBA" id="ARBA00022989"/>
    </source>
</evidence>
<feature type="transmembrane region" description="Helical" evidence="7">
    <location>
        <begin position="172"/>
        <end position="198"/>
    </location>
</feature>
<dbReference type="NCBIfam" id="TIGR00786">
    <property type="entry name" value="dctM"/>
    <property type="match status" value="1"/>
</dbReference>
<gene>
    <name evidence="9" type="ORF">JAO78_016090</name>
</gene>